<accession>A0A177JPP2</accession>
<dbReference type="InterPro" id="IPR029052">
    <property type="entry name" value="Metallo-depent_PP-like"/>
</dbReference>
<dbReference type="EMBL" id="LSTR01000035">
    <property type="protein sequence ID" value="OAH43339.1"/>
    <property type="molecule type" value="Genomic_DNA"/>
</dbReference>
<dbReference type="InterPro" id="IPR038607">
    <property type="entry name" value="PhoD-like_sf"/>
</dbReference>
<feature type="domain" description="Phospholipase D N-terminal" evidence="2">
    <location>
        <begin position="39"/>
        <end position="135"/>
    </location>
</feature>
<dbReference type="PANTHER" id="PTHR43606:SF2">
    <property type="entry name" value="ALKALINE PHOSPHATASE FAMILY PROTEIN (AFU_ORTHOLOGUE AFUA_5G03860)"/>
    <property type="match status" value="1"/>
</dbReference>
<dbReference type="SUPFAM" id="SSF56300">
    <property type="entry name" value="Metallo-dependent phosphatases"/>
    <property type="match status" value="1"/>
</dbReference>
<dbReference type="Pfam" id="PF16655">
    <property type="entry name" value="PhoD_N"/>
    <property type="match status" value="1"/>
</dbReference>
<dbReference type="InterPro" id="IPR052900">
    <property type="entry name" value="Phospholipid_Metab_Enz"/>
</dbReference>
<evidence type="ECO:0000259" key="1">
    <source>
        <dbReference type="Pfam" id="PF09423"/>
    </source>
</evidence>
<evidence type="ECO:0000259" key="2">
    <source>
        <dbReference type="Pfam" id="PF16655"/>
    </source>
</evidence>
<name>A0A177JPP2_SPHYA</name>
<evidence type="ECO:0000313" key="3">
    <source>
        <dbReference type="EMBL" id="OAH43339.1"/>
    </source>
</evidence>
<protein>
    <submittedName>
        <fullName evidence="3">Alkaline phosphatase</fullName>
    </submittedName>
</protein>
<dbReference type="OrthoDB" id="327733at2"/>
<dbReference type="Pfam" id="PF09423">
    <property type="entry name" value="PhoD"/>
    <property type="match status" value="1"/>
</dbReference>
<dbReference type="AlphaFoldDB" id="A0A177JPP2"/>
<proteinExistence type="predicted"/>
<feature type="domain" description="PhoD-like phosphatase metallophosphatase" evidence="1">
    <location>
        <begin position="148"/>
        <end position="484"/>
    </location>
</feature>
<sequence length="517" mass="57980">MRFFTPTRRLILIGGVAAVAANWGHLPKALRPGAYPFRLGVASGDPLTTGFIIWTRLAPRPEEQRGGMPSEPVAVDWEVASDDAFRTVVARGRATAFPELAHSVHVDVQGLQPGGHYWYRFASMGEQSETGKAQTLPDPRSHVARVRFAALGCQHYETGYYTALRHAAEEELDFIYHFGDYIYEYDVGIGMEVFRQPAALIRRYRGGAPSTLEDYRQRYAQTKESLSLQKAHASTTWFCTYDDHEVQNNWVSDHDQGGSPPDMFLLRRNAALQAWYEHMPVRDMPPIVSGRPPDCRRHAQWGGLLNAHFLNTRLYRSDQPCGDGPKPLCPETRAPALQVLGKTQEEWLADGLKASPCTWDLIAQQIMVAPVNFLSDDGDARYNMDSWAAYETARNRLFDMIEARPSGNAMIVTGDMHENWACDLIHKERVIASEIVSTSITSDGDGSVMQVGRDKVMKANPFVKWTNSRRGYVVSEVTPDAWVSHYRVMDAVTTRNMPAYTAASWGVGVGERGLRRI</sequence>
<organism evidence="3 4">
    <name type="scientific">Sphingobium yanoikuyae</name>
    <name type="common">Sphingomonas yanoikuyae</name>
    <dbReference type="NCBI Taxonomy" id="13690"/>
    <lineage>
        <taxon>Bacteria</taxon>
        <taxon>Pseudomonadati</taxon>
        <taxon>Pseudomonadota</taxon>
        <taxon>Alphaproteobacteria</taxon>
        <taxon>Sphingomonadales</taxon>
        <taxon>Sphingomonadaceae</taxon>
        <taxon>Sphingobium</taxon>
    </lineage>
</organism>
<dbReference type="PANTHER" id="PTHR43606">
    <property type="entry name" value="PHOSPHATASE, PUTATIVE (AFU_ORTHOLOGUE AFUA_6G08710)-RELATED"/>
    <property type="match status" value="1"/>
</dbReference>
<comment type="caution">
    <text evidence="3">The sequence shown here is derived from an EMBL/GenBank/DDBJ whole genome shotgun (WGS) entry which is preliminary data.</text>
</comment>
<dbReference type="Proteomes" id="UP000077262">
    <property type="component" value="Unassembled WGS sequence"/>
</dbReference>
<dbReference type="Gene3D" id="2.60.40.380">
    <property type="entry name" value="Purple acid phosphatase-like, N-terminal"/>
    <property type="match status" value="1"/>
</dbReference>
<reference evidence="3 4" key="1">
    <citation type="submission" date="2016-02" db="EMBL/GenBank/DDBJ databases">
        <authorList>
            <person name="Wen L."/>
            <person name="He K."/>
            <person name="Yang H."/>
        </authorList>
    </citation>
    <scope>NUCLEOTIDE SEQUENCE [LARGE SCALE GENOMIC DNA]</scope>
    <source>
        <strain evidence="3 4">CD09_2</strain>
    </source>
</reference>
<dbReference type="CDD" id="cd07389">
    <property type="entry name" value="MPP_PhoD"/>
    <property type="match status" value="1"/>
</dbReference>
<dbReference type="RefSeq" id="WP_038292540.1">
    <property type="nucleotide sequence ID" value="NZ_LSTR01000035.1"/>
</dbReference>
<dbReference type="Gene3D" id="3.60.21.70">
    <property type="entry name" value="PhoD-like phosphatase"/>
    <property type="match status" value="1"/>
</dbReference>
<gene>
    <name evidence="3" type="ORF">AX777_10970</name>
</gene>
<dbReference type="InterPro" id="IPR032093">
    <property type="entry name" value="PhoD_N"/>
</dbReference>
<evidence type="ECO:0000313" key="4">
    <source>
        <dbReference type="Proteomes" id="UP000077262"/>
    </source>
</evidence>
<dbReference type="InterPro" id="IPR018946">
    <property type="entry name" value="PhoD-like_MPP"/>
</dbReference>